<dbReference type="GO" id="GO:0006310">
    <property type="term" value="P:DNA recombination"/>
    <property type="evidence" value="ECO:0007669"/>
    <property type="project" value="UniProtKB-KW"/>
</dbReference>
<dbReference type="InterPro" id="IPR013762">
    <property type="entry name" value="Integrase-like_cat_sf"/>
</dbReference>
<dbReference type="SUPFAM" id="SSF47823">
    <property type="entry name" value="lambda integrase-like, N-terminal domain"/>
    <property type="match status" value="1"/>
</dbReference>
<keyword evidence="4" id="KW-1185">Reference proteome</keyword>
<proteinExistence type="predicted"/>
<dbReference type="AlphaFoldDB" id="A0A8H6SXK9"/>
<dbReference type="RefSeq" id="XP_037221211.1">
    <property type="nucleotide sequence ID" value="XM_037360919.1"/>
</dbReference>
<dbReference type="GeneID" id="59343435"/>
<dbReference type="Gene3D" id="1.10.443.10">
    <property type="entry name" value="Intergrase catalytic core"/>
    <property type="match status" value="1"/>
</dbReference>
<reference evidence="3" key="1">
    <citation type="submission" date="2020-05" db="EMBL/GenBank/DDBJ databases">
        <title>Mycena genomes resolve the evolution of fungal bioluminescence.</title>
        <authorList>
            <person name="Tsai I.J."/>
        </authorList>
    </citation>
    <scope>NUCLEOTIDE SEQUENCE</scope>
    <source>
        <strain evidence="3">171206Taipei</strain>
    </source>
</reference>
<evidence type="ECO:0000313" key="3">
    <source>
        <dbReference type="EMBL" id="KAF7306192.1"/>
    </source>
</evidence>
<feature type="region of interest" description="Disordered" evidence="2">
    <location>
        <begin position="385"/>
        <end position="426"/>
    </location>
</feature>
<dbReference type="GO" id="GO:0015074">
    <property type="term" value="P:DNA integration"/>
    <property type="evidence" value="ECO:0007669"/>
    <property type="project" value="InterPro"/>
</dbReference>
<name>A0A8H6SXK9_9AGAR</name>
<dbReference type="EMBL" id="JACAZF010000004">
    <property type="protein sequence ID" value="KAF7306192.1"/>
    <property type="molecule type" value="Genomic_DNA"/>
</dbReference>
<evidence type="ECO:0000256" key="1">
    <source>
        <dbReference type="ARBA" id="ARBA00023172"/>
    </source>
</evidence>
<evidence type="ECO:0000256" key="2">
    <source>
        <dbReference type="SAM" id="MobiDB-lite"/>
    </source>
</evidence>
<dbReference type="PANTHER" id="PTHR33050:SF7">
    <property type="entry name" value="RIBONUCLEASE H"/>
    <property type="match status" value="1"/>
</dbReference>
<dbReference type="PANTHER" id="PTHR33050">
    <property type="entry name" value="REVERSE TRANSCRIPTASE DOMAIN-CONTAINING PROTEIN"/>
    <property type="match status" value="1"/>
</dbReference>
<feature type="region of interest" description="Disordered" evidence="2">
    <location>
        <begin position="476"/>
        <end position="502"/>
    </location>
</feature>
<dbReference type="SUPFAM" id="SSF56349">
    <property type="entry name" value="DNA breaking-rejoining enzymes"/>
    <property type="match status" value="1"/>
</dbReference>
<gene>
    <name evidence="3" type="ORF">MIND_00409500</name>
</gene>
<sequence length="848" mass="93736">MVLDIAKFHRTCPILPAHKRWFVLQGPLGFYIDHCCPFGCASSSSNAGLIGSAIIDIWEALGFAPANRYEDDIMSGPPSHFWYSASRPEALLAIQPLRIPWHPTKWTEYLFELVYIGFLWNFPNKTVALPEDKRLKFLKRIHDFRSICKSGRCQLLHAQKIHGSLCHISFVHPQGRSYLPALTSFIIAFEGNTFKTRRPPPSVYSSLAWWESTLSVPSVSRSIAPKGPRQDRLLFVDASTAWGIGLWLDGCWGAWKGTGNWKSRQRHIGWLETVAIELLVLTLESLDFENAYLLVHSDNQGVIGAFDKGRSRNPDINLSLRRIFVALAARNIALDLVYIPSANNPADPLSRGILPKAASRISPLPCLPSDLATFFVPSDLSHHLPPPVPMPRQHAPQSRTLRAPVPPPLATSSLAPPTPMPLSRSPLEPLSPIHHTQTRALCLLSPTAFPAGQALANPNMGIISRPATFGLQPLPKIGSAHGLPPSPVPRRPSSEPHSQQTKSTAYTLPFFAAFAPDTQSTYAAGLLRFHQYCDSISIDEEARMPASAALISAFVSKHVGLVGGDTVKSWLSGLRAWHDVHQAAWPGGEPWVKLIRRTANKQGTAFKKAQRGPVTVQHLVALRSKLKLNIPFDAAVWALACAAFWGCRRLGELTIPSVNAFDPLLHVARGADTKRIKHGGARASSFHIPWTKSTRERGGTVILTDRDDPLCPVEALQNHLFVNSNIPEEAPLFAFRHADGRWLPMTKPWFLARCTEIWKECELLAVAGHSFRIGGSTELLLAGVPCDIVAATGGWTSLAFLLYWRKLEHIIAMAVGKAYDKKKIEEVALAFEQFRIDHNITLTPEENC</sequence>
<accession>A0A8H6SXK9</accession>
<feature type="compositionally biased region" description="Low complexity" evidence="2">
    <location>
        <begin position="410"/>
        <end position="426"/>
    </location>
</feature>
<dbReference type="OrthoDB" id="2506773at2759"/>
<dbReference type="InterPro" id="IPR011010">
    <property type="entry name" value="DNA_brk_join_enz"/>
</dbReference>
<dbReference type="GO" id="GO:0003677">
    <property type="term" value="F:DNA binding"/>
    <property type="evidence" value="ECO:0007669"/>
    <property type="project" value="InterPro"/>
</dbReference>
<organism evidence="3 4">
    <name type="scientific">Mycena indigotica</name>
    <dbReference type="NCBI Taxonomy" id="2126181"/>
    <lineage>
        <taxon>Eukaryota</taxon>
        <taxon>Fungi</taxon>
        <taxon>Dikarya</taxon>
        <taxon>Basidiomycota</taxon>
        <taxon>Agaricomycotina</taxon>
        <taxon>Agaricomycetes</taxon>
        <taxon>Agaricomycetidae</taxon>
        <taxon>Agaricales</taxon>
        <taxon>Marasmiineae</taxon>
        <taxon>Mycenaceae</taxon>
        <taxon>Mycena</taxon>
    </lineage>
</organism>
<comment type="caution">
    <text evidence="3">The sequence shown here is derived from an EMBL/GenBank/DDBJ whole genome shotgun (WGS) entry which is preliminary data.</text>
</comment>
<evidence type="ECO:0008006" key="5">
    <source>
        <dbReference type="Google" id="ProtNLM"/>
    </source>
</evidence>
<evidence type="ECO:0000313" key="4">
    <source>
        <dbReference type="Proteomes" id="UP000636479"/>
    </source>
</evidence>
<dbReference type="InterPro" id="IPR052055">
    <property type="entry name" value="Hepadnavirus_pol/RT"/>
</dbReference>
<keyword evidence="1" id="KW-0233">DNA recombination</keyword>
<protein>
    <recommendedName>
        <fullName evidence="5">DNA breaking-rejoining enzyme</fullName>
    </recommendedName>
</protein>
<dbReference type="Proteomes" id="UP000636479">
    <property type="component" value="Unassembled WGS sequence"/>
</dbReference>